<protein>
    <submittedName>
        <fullName evidence="1">Uncharacterized protein</fullName>
    </submittedName>
</protein>
<sequence length="98" mass="10782">MYLCVLFGTIRRGGFGGNLRGVSGRGDDNADPIDLSERDVSDGLVGGHELAVVQLHRDPMQLVGEFFETLNGCVHAMMEITEDLSEWAFEQVTWHDGS</sequence>
<dbReference type="EMBL" id="QYRT01000022">
    <property type="protein sequence ID" value="TIH34973.1"/>
    <property type="molecule type" value="Genomic_DNA"/>
</dbReference>
<reference evidence="1 2" key="1">
    <citation type="journal article" date="2019" name="Microorganisms">
        <title>Systematic Affiliation and Genome Analysis of Subtercola vilae DB165(T) with Particular Emphasis on Cold Adaptation of an Isolate from a High-Altitude Cold Volcano Lake.</title>
        <authorList>
            <person name="Villalobos A.S."/>
            <person name="Wiese J."/>
            <person name="Imhoff J.F."/>
            <person name="Dorador C."/>
            <person name="Keller A."/>
            <person name="Hentschel U."/>
        </authorList>
    </citation>
    <scope>NUCLEOTIDE SEQUENCE [LARGE SCALE GENOMIC DNA]</scope>
    <source>
        <strain evidence="1 2">DB165</strain>
    </source>
</reference>
<gene>
    <name evidence="1" type="ORF">D4765_11815</name>
</gene>
<name>A0A4T2BT89_9MICO</name>
<dbReference type="Proteomes" id="UP000306192">
    <property type="component" value="Unassembled WGS sequence"/>
</dbReference>
<evidence type="ECO:0000313" key="2">
    <source>
        <dbReference type="Proteomes" id="UP000306192"/>
    </source>
</evidence>
<evidence type="ECO:0000313" key="1">
    <source>
        <dbReference type="EMBL" id="TIH34973.1"/>
    </source>
</evidence>
<proteinExistence type="predicted"/>
<keyword evidence="2" id="KW-1185">Reference proteome</keyword>
<accession>A0A4T2BT89</accession>
<organism evidence="1 2">
    <name type="scientific">Subtercola vilae</name>
    <dbReference type="NCBI Taxonomy" id="2056433"/>
    <lineage>
        <taxon>Bacteria</taxon>
        <taxon>Bacillati</taxon>
        <taxon>Actinomycetota</taxon>
        <taxon>Actinomycetes</taxon>
        <taxon>Micrococcales</taxon>
        <taxon>Microbacteriaceae</taxon>
        <taxon>Subtercola</taxon>
    </lineage>
</organism>
<dbReference type="AlphaFoldDB" id="A0A4T2BT89"/>
<comment type="caution">
    <text evidence="1">The sequence shown here is derived from an EMBL/GenBank/DDBJ whole genome shotgun (WGS) entry which is preliminary data.</text>
</comment>